<name>A0ABN7NRX4_TIMPD</name>
<comment type="caution">
    <text evidence="1">The sequence shown here is derived from an EMBL/GenBank/DDBJ whole genome shotgun (WGS) entry which is preliminary data.</text>
</comment>
<proteinExistence type="predicted"/>
<sequence>FVLTGGYNLANTARYWTYLTSIILDQKIPSEIPEHRRCVRCVCLMVLTFADVTFQKTFRNGVILLCLDMKVLTKKGIFYSLLETYLVWTSFDKNRQASKWERRKEENKGIKFVRSLLAVARRNRIRNEIIRERMRVHKIVEEARLIWYGHVMKMEKEKIPKRMREMKCFKAKSTLVRLYMELDPT</sequence>
<evidence type="ECO:0000313" key="2">
    <source>
        <dbReference type="Proteomes" id="UP001153148"/>
    </source>
</evidence>
<feature type="non-terminal residue" evidence="1">
    <location>
        <position position="1"/>
    </location>
</feature>
<organism evidence="1 2">
    <name type="scientific">Timema podura</name>
    <name type="common">Walking stick</name>
    <dbReference type="NCBI Taxonomy" id="61482"/>
    <lineage>
        <taxon>Eukaryota</taxon>
        <taxon>Metazoa</taxon>
        <taxon>Ecdysozoa</taxon>
        <taxon>Arthropoda</taxon>
        <taxon>Hexapoda</taxon>
        <taxon>Insecta</taxon>
        <taxon>Pterygota</taxon>
        <taxon>Neoptera</taxon>
        <taxon>Polyneoptera</taxon>
        <taxon>Phasmatodea</taxon>
        <taxon>Timematodea</taxon>
        <taxon>Timematoidea</taxon>
        <taxon>Timematidae</taxon>
        <taxon>Timema</taxon>
    </lineage>
</organism>
<dbReference type="SUPFAM" id="SSF52768">
    <property type="entry name" value="Arginase/deacetylase"/>
    <property type="match status" value="1"/>
</dbReference>
<dbReference type="InterPro" id="IPR037138">
    <property type="entry name" value="His_deacetylse_dom_sf"/>
</dbReference>
<dbReference type="Proteomes" id="UP001153148">
    <property type="component" value="Unassembled WGS sequence"/>
</dbReference>
<feature type="non-terminal residue" evidence="1">
    <location>
        <position position="185"/>
    </location>
</feature>
<evidence type="ECO:0000313" key="1">
    <source>
        <dbReference type="EMBL" id="CAG2057369.1"/>
    </source>
</evidence>
<gene>
    <name evidence="1" type="ORF">TPAB3V08_LOCUS4348</name>
</gene>
<dbReference type="EMBL" id="CAJPIN010005294">
    <property type="protein sequence ID" value="CAG2057369.1"/>
    <property type="molecule type" value="Genomic_DNA"/>
</dbReference>
<protein>
    <submittedName>
        <fullName evidence="1">Uncharacterized protein</fullName>
    </submittedName>
</protein>
<accession>A0ABN7NRX4</accession>
<dbReference type="Gene3D" id="3.40.800.20">
    <property type="entry name" value="Histone deacetylase domain"/>
    <property type="match status" value="1"/>
</dbReference>
<keyword evidence="2" id="KW-1185">Reference proteome</keyword>
<reference evidence="1" key="1">
    <citation type="submission" date="2021-03" db="EMBL/GenBank/DDBJ databases">
        <authorList>
            <person name="Tran Van P."/>
        </authorList>
    </citation>
    <scope>NUCLEOTIDE SEQUENCE</scope>
</reference>
<dbReference type="InterPro" id="IPR023696">
    <property type="entry name" value="Ureohydrolase_dom_sf"/>
</dbReference>